<keyword evidence="3 8" id="KW-0819">tRNA processing</keyword>
<dbReference type="HAMAP" id="MF_01445">
    <property type="entry name" value="TsaD"/>
    <property type="match status" value="1"/>
</dbReference>
<dbReference type="STRING" id="633813.SAMN04488087_0606"/>
<feature type="binding site" evidence="8">
    <location>
        <position position="197"/>
    </location>
    <ligand>
        <name>substrate</name>
    </ligand>
</feature>
<evidence type="ECO:0000259" key="9">
    <source>
        <dbReference type="Pfam" id="PF00814"/>
    </source>
</evidence>
<organism evidence="10 11">
    <name type="scientific">Rhodothermus profundi</name>
    <dbReference type="NCBI Taxonomy" id="633813"/>
    <lineage>
        <taxon>Bacteria</taxon>
        <taxon>Pseudomonadati</taxon>
        <taxon>Rhodothermota</taxon>
        <taxon>Rhodothermia</taxon>
        <taxon>Rhodothermales</taxon>
        <taxon>Rhodothermaceae</taxon>
        <taxon>Rhodothermus</taxon>
    </lineage>
</organism>
<evidence type="ECO:0000256" key="7">
    <source>
        <dbReference type="ARBA" id="ARBA00048117"/>
    </source>
</evidence>
<dbReference type="SUPFAM" id="SSF53067">
    <property type="entry name" value="Actin-like ATPase domain"/>
    <property type="match status" value="2"/>
</dbReference>
<feature type="domain" description="Gcp-like" evidence="9">
    <location>
        <begin position="41"/>
        <end position="327"/>
    </location>
</feature>
<feature type="binding site" evidence="8">
    <location>
        <position position="184"/>
    </location>
    <ligand>
        <name>substrate</name>
    </ligand>
</feature>
<dbReference type="InterPro" id="IPR000905">
    <property type="entry name" value="Gcp-like_dom"/>
</dbReference>
<dbReference type="OrthoDB" id="9806197at2"/>
<keyword evidence="4 8" id="KW-0479">Metal-binding</keyword>
<proteinExistence type="inferred from homology"/>
<dbReference type="GO" id="GO:0005737">
    <property type="term" value="C:cytoplasm"/>
    <property type="evidence" value="ECO:0007669"/>
    <property type="project" value="UniProtKB-SubCell"/>
</dbReference>
<feature type="binding site" evidence="8">
    <location>
        <position position="321"/>
    </location>
    <ligand>
        <name>Fe cation</name>
        <dbReference type="ChEBI" id="CHEBI:24875"/>
    </ligand>
</feature>
<dbReference type="NCBIfam" id="TIGR03723">
    <property type="entry name" value="T6A_TsaD_YgjD"/>
    <property type="match status" value="1"/>
</dbReference>
<dbReference type="Pfam" id="PF00814">
    <property type="entry name" value="TsaD"/>
    <property type="match status" value="1"/>
</dbReference>
<comment type="cofactor">
    <cofactor evidence="8">
        <name>Fe(2+)</name>
        <dbReference type="ChEBI" id="CHEBI:29033"/>
    </cofactor>
    <text evidence="8">Binds 1 Fe(2+) ion per subunit.</text>
</comment>
<name>A0A1M6QGH0_9BACT</name>
<dbReference type="PANTHER" id="PTHR11735:SF6">
    <property type="entry name" value="TRNA N6-ADENOSINE THREONYLCARBAMOYLTRANSFERASE, MITOCHONDRIAL"/>
    <property type="match status" value="1"/>
</dbReference>
<dbReference type="AlphaFoldDB" id="A0A1M6QGH0"/>
<gene>
    <name evidence="8" type="primary">tsaD</name>
    <name evidence="10" type="ORF">SAMN04488087_0606</name>
</gene>
<keyword evidence="11" id="KW-1185">Reference proteome</keyword>
<dbReference type="Proteomes" id="UP000185812">
    <property type="component" value="Unassembled WGS sequence"/>
</dbReference>
<dbReference type="GO" id="GO:0061711">
    <property type="term" value="F:tRNA N(6)-L-threonylcarbamoyladenine synthase activity"/>
    <property type="evidence" value="ECO:0007669"/>
    <property type="project" value="UniProtKB-EC"/>
</dbReference>
<dbReference type="Gene3D" id="3.30.420.40">
    <property type="match status" value="2"/>
</dbReference>
<dbReference type="GO" id="GO:0005506">
    <property type="term" value="F:iron ion binding"/>
    <property type="evidence" value="ECO:0007669"/>
    <property type="project" value="UniProtKB-UniRule"/>
</dbReference>
<evidence type="ECO:0000256" key="5">
    <source>
        <dbReference type="ARBA" id="ARBA00023004"/>
    </source>
</evidence>
<feature type="binding site" evidence="8">
    <location>
        <position position="132"/>
    </location>
    <ligand>
        <name>Fe cation</name>
        <dbReference type="ChEBI" id="CHEBI:24875"/>
    </ligand>
</feature>
<dbReference type="CDD" id="cd24133">
    <property type="entry name" value="ASKHA_NBD_TsaD_bac"/>
    <property type="match status" value="1"/>
</dbReference>
<dbReference type="FunFam" id="3.30.420.40:FF:000040">
    <property type="entry name" value="tRNA N6-adenosine threonylcarbamoyltransferase"/>
    <property type="match status" value="1"/>
</dbReference>
<feature type="binding site" evidence="8">
    <location>
        <begin position="151"/>
        <end position="155"/>
    </location>
    <ligand>
        <name>substrate</name>
    </ligand>
</feature>
<comment type="similarity">
    <text evidence="8">Belongs to the KAE1 / TsaD family.</text>
</comment>
<feature type="binding site" evidence="8">
    <location>
        <position position="128"/>
    </location>
    <ligand>
        <name>Fe cation</name>
        <dbReference type="ChEBI" id="CHEBI:24875"/>
    </ligand>
</feature>
<evidence type="ECO:0000256" key="4">
    <source>
        <dbReference type="ARBA" id="ARBA00022723"/>
    </source>
</evidence>
<evidence type="ECO:0000313" key="10">
    <source>
        <dbReference type="EMBL" id="SHK19137.1"/>
    </source>
</evidence>
<comment type="subcellular location">
    <subcellularLocation>
        <location evidence="8">Cytoplasm</location>
    </subcellularLocation>
</comment>
<evidence type="ECO:0000256" key="1">
    <source>
        <dbReference type="ARBA" id="ARBA00022490"/>
    </source>
</evidence>
<evidence type="ECO:0000256" key="6">
    <source>
        <dbReference type="ARBA" id="ARBA00023315"/>
    </source>
</evidence>
<evidence type="ECO:0000256" key="3">
    <source>
        <dbReference type="ARBA" id="ARBA00022694"/>
    </source>
</evidence>
<dbReference type="EMBL" id="FRAU01000001">
    <property type="protein sequence ID" value="SHK19137.1"/>
    <property type="molecule type" value="Genomic_DNA"/>
</dbReference>
<evidence type="ECO:0000256" key="8">
    <source>
        <dbReference type="HAMAP-Rule" id="MF_01445"/>
    </source>
</evidence>
<dbReference type="PANTHER" id="PTHR11735">
    <property type="entry name" value="TRNA N6-ADENOSINE THREONYLCARBAMOYLTRANSFERASE"/>
    <property type="match status" value="1"/>
</dbReference>
<dbReference type="NCBIfam" id="TIGR00329">
    <property type="entry name" value="gcp_kae1"/>
    <property type="match status" value="1"/>
</dbReference>
<dbReference type="FunFam" id="3.30.420.40:FF:000012">
    <property type="entry name" value="tRNA N6-adenosine threonylcarbamoyltransferase"/>
    <property type="match status" value="1"/>
</dbReference>
<protein>
    <recommendedName>
        <fullName evidence="8">tRNA N6-adenosine threonylcarbamoyltransferase</fullName>
        <ecNumber evidence="8">2.3.1.234</ecNumber>
    </recommendedName>
    <alternativeName>
        <fullName evidence="8">N6-L-threonylcarbamoyladenine synthase</fullName>
        <shortName evidence="8">t(6)A synthase</shortName>
    </alternativeName>
    <alternativeName>
        <fullName evidence="8">t(6)A37 threonylcarbamoyladenosine biosynthesis protein TsaD</fullName>
    </alternativeName>
    <alternativeName>
        <fullName evidence="8">tRNA threonylcarbamoyladenosine biosynthesis protein TsaD</fullName>
    </alternativeName>
</protein>
<evidence type="ECO:0000313" key="11">
    <source>
        <dbReference type="Proteomes" id="UP000185812"/>
    </source>
</evidence>
<dbReference type="InterPro" id="IPR017860">
    <property type="entry name" value="Peptidase_M22_CS"/>
</dbReference>
<dbReference type="PRINTS" id="PR00789">
    <property type="entry name" value="OSIALOPTASE"/>
</dbReference>
<reference evidence="11" key="1">
    <citation type="submission" date="2016-11" db="EMBL/GenBank/DDBJ databases">
        <authorList>
            <person name="Varghese N."/>
            <person name="Submissions S."/>
        </authorList>
    </citation>
    <scope>NUCLEOTIDE SEQUENCE [LARGE SCALE GENOMIC DNA]</scope>
    <source>
        <strain evidence="11">DSM 22212</strain>
    </source>
</reference>
<dbReference type="InterPro" id="IPR017861">
    <property type="entry name" value="KAE1/TsaD"/>
</dbReference>
<dbReference type="PROSITE" id="PS01016">
    <property type="entry name" value="GLYCOPROTEASE"/>
    <property type="match status" value="1"/>
</dbReference>
<comment type="catalytic activity">
    <reaction evidence="7 8">
        <text>L-threonylcarbamoyladenylate + adenosine(37) in tRNA = N(6)-L-threonylcarbamoyladenosine(37) in tRNA + AMP + H(+)</text>
        <dbReference type="Rhea" id="RHEA:37059"/>
        <dbReference type="Rhea" id="RHEA-COMP:10162"/>
        <dbReference type="Rhea" id="RHEA-COMP:10163"/>
        <dbReference type="ChEBI" id="CHEBI:15378"/>
        <dbReference type="ChEBI" id="CHEBI:73682"/>
        <dbReference type="ChEBI" id="CHEBI:74411"/>
        <dbReference type="ChEBI" id="CHEBI:74418"/>
        <dbReference type="ChEBI" id="CHEBI:456215"/>
        <dbReference type="EC" id="2.3.1.234"/>
    </reaction>
</comment>
<keyword evidence="2 8" id="KW-0808">Transferase</keyword>
<keyword evidence="1 8" id="KW-0963">Cytoplasm</keyword>
<accession>A0A1M6QGH0</accession>
<feature type="binding site" evidence="8">
    <location>
        <position position="201"/>
    </location>
    <ligand>
        <name>substrate</name>
    </ligand>
</feature>
<sequence>MPFSSTRCLSNYPAVALPRVILGIETSCDDTAAAVVVEGRLRANVVASQQTTHRRYGGVVPELASRDHQRRIVPVVRQALQEANLTSRDLDAIAVTYGPGLVGSLLVGLSFAKAFALGLGRPLIGVNHLEGHIYSVFIEPPSPPFPYLCLIVSGGHTQLMRVDEGFRHTLLGRTRDDAAGEAFDKVARLLGLGYPGGPEIDRLARRGKPDFVAFPRPRLEGYDFSFSGLKTAVLYYLNRLPEKEREQLLEQHRADLCASFQQAVVDVLMETLRRAICDTGLRHVAIVGGVSANSALRAAAQRLAEELNVRLYIPPLAYCMDNAAMIAVTGYFKAQAGLQSPLTLAAVPALSI</sequence>
<dbReference type="InterPro" id="IPR043129">
    <property type="entry name" value="ATPase_NBD"/>
</dbReference>
<feature type="binding site" evidence="8">
    <location>
        <position position="293"/>
    </location>
    <ligand>
        <name>substrate</name>
    </ligand>
</feature>
<dbReference type="EC" id="2.3.1.234" evidence="8"/>
<keyword evidence="5 8" id="KW-0408">Iron</keyword>
<dbReference type="GO" id="GO:0002949">
    <property type="term" value="P:tRNA threonylcarbamoyladenosine modification"/>
    <property type="evidence" value="ECO:0007669"/>
    <property type="project" value="UniProtKB-UniRule"/>
</dbReference>
<dbReference type="InterPro" id="IPR022450">
    <property type="entry name" value="TsaD"/>
</dbReference>
<keyword evidence="6 8" id="KW-0012">Acyltransferase</keyword>
<comment type="function">
    <text evidence="8">Required for the formation of a threonylcarbamoyl group on adenosine at position 37 (t(6)A37) in tRNAs that read codons beginning with adenine. Is involved in the transfer of the threonylcarbamoyl moiety of threonylcarbamoyl-AMP (TC-AMP) to the N6 group of A37, together with TsaE and TsaB. TsaD likely plays a direct catalytic role in this reaction.</text>
</comment>
<evidence type="ECO:0000256" key="2">
    <source>
        <dbReference type="ARBA" id="ARBA00022679"/>
    </source>
</evidence>